<dbReference type="InterPro" id="IPR050090">
    <property type="entry name" value="Tyrosine_recombinase_XerCD"/>
</dbReference>
<sequence length="359" mass="40009">MDGMPRPRPPHLVQQVTRHGAVVWYVRKGKGPRTRLKSAYGSDEFWREYRAAIEGAPAPAERKVTRMTLEWALDRYRASSAWAALSPATRLQREAVYRAVIATSGTELVSEFAPADIVAGRERRKDTPHAANTFLKAMRVFFGWAAGDGGLIDQDPTKGVSRLKLGRDQEGFHTWTEEELARFEERWPLGTRERLAFDVLLYTGLRRGDAVKLGKQHIRDGMFVIRMEKTRDEVFIPILPQLAVSMAAGPTGDLAILATLSGQPWVKESFGNWFREACREAKCPGAAHGLRKAGAVRAAEAGASNQEMMALFGWTSGRMADHYTKKANQKRLAKAAAERLSNVTRPHLVSGEGQKTKNR</sequence>
<organism evidence="7 9">
    <name type="scientific">Xanthobacter flavus</name>
    <dbReference type="NCBI Taxonomy" id="281"/>
    <lineage>
        <taxon>Bacteria</taxon>
        <taxon>Pseudomonadati</taxon>
        <taxon>Pseudomonadota</taxon>
        <taxon>Alphaproteobacteria</taxon>
        <taxon>Hyphomicrobiales</taxon>
        <taxon>Xanthobacteraceae</taxon>
        <taxon>Xanthobacter</taxon>
    </lineage>
</organism>
<evidence type="ECO:0000256" key="3">
    <source>
        <dbReference type="ARBA" id="ARBA00023125"/>
    </source>
</evidence>
<dbReference type="InterPro" id="IPR002104">
    <property type="entry name" value="Integrase_catalytic"/>
</dbReference>
<evidence type="ECO:0000259" key="6">
    <source>
        <dbReference type="PROSITE" id="PS51898"/>
    </source>
</evidence>
<dbReference type="GO" id="GO:0006310">
    <property type="term" value="P:DNA recombination"/>
    <property type="evidence" value="ECO:0007669"/>
    <property type="project" value="UniProtKB-KW"/>
</dbReference>
<dbReference type="PANTHER" id="PTHR30349">
    <property type="entry name" value="PHAGE INTEGRASE-RELATED"/>
    <property type="match status" value="1"/>
</dbReference>
<evidence type="ECO:0000313" key="10">
    <source>
        <dbReference type="Proteomes" id="UP001245370"/>
    </source>
</evidence>
<feature type="domain" description="Tyr recombinase" evidence="6">
    <location>
        <begin position="170"/>
        <end position="337"/>
    </location>
</feature>
<dbReference type="EMBL" id="JAVDPY010000001">
    <property type="protein sequence ID" value="MDR6332401.1"/>
    <property type="molecule type" value="Genomic_DNA"/>
</dbReference>
<evidence type="ECO:0000313" key="8">
    <source>
        <dbReference type="EMBL" id="MDR6332401.1"/>
    </source>
</evidence>
<protein>
    <submittedName>
        <fullName evidence="8">Integrase</fullName>
    </submittedName>
    <submittedName>
        <fullName evidence="7">Tyrosine recombinase</fullName>
    </submittedName>
</protein>
<keyword evidence="2" id="KW-0229">DNA integration</keyword>
<dbReference type="Gene3D" id="1.10.443.10">
    <property type="entry name" value="Intergrase catalytic core"/>
    <property type="match status" value="1"/>
</dbReference>
<name>A0A9W6CM97_XANFL</name>
<dbReference type="InterPro" id="IPR010998">
    <property type="entry name" value="Integrase_recombinase_N"/>
</dbReference>
<gene>
    <name evidence="8" type="ORF">GGQ86_000848</name>
    <name evidence="7" type="ORF">XFLAVUS301_15230</name>
</gene>
<evidence type="ECO:0000256" key="2">
    <source>
        <dbReference type="ARBA" id="ARBA00022908"/>
    </source>
</evidence>
<dbReference type="GO" id="GO:0003677">
    <property type="term" value="F:DNA binding"/>
    <property type="evidence" value="ECO:0007669"/>
    <property type="project" value="UniProtKB-KW"/>
</dbReference>
<accession>A0A9W6CM97</accession>
<keyword evidence="10" id="KW-1185">Reference proteome</keyword>
<keyword evidence="4" id="KW-0233">DNA recombination</keyword>
<comment type="similarity">
    <text evidence="1">Belongs to the 'phage' integrase family.</text>
</comment>
<dbReference type="GeneID" id="95762318"/>
<comment type="caution">
    <text evidence="7">The sequence shown here is derived from an EMBL/GenBank/DDBJ whole genome shotgun (WGS) entry which is preliminary data.</text>
</comment>
<reference evidence="7" key="1">
    <citation type="submission" date="2022-12" db="EMBL/GenBank/DDBJ databases">
        <title>Reference genome sequencing for broad-spectrum identification of bacterial and archaeal isolates by mass spectrometry.</title>
        <authorList>
            <person name="Sekiguchi Y."/>
            <person name="Tourlousse D.M."/>
        </authorList>
    </citation>
    <scope>NUCLEOTIDE SEQUENCE</scope>
    <source>
        <strain evidence="7">301</strain>
    </source>
</reference>
<dbReference type="InterPro" id="IPR013762">
    <property type="entry name" value="Integrase-like_cat_sf"/>
</dbReference>
<dbReference type="GO" id="GO:0015074">
    <property type="term" value="P:DNA integration"/>
    <property type="evidence" value="ECO:0007669"/>
    <property type="project" value="UniProtKB-KW"/>
</dbReference>
<evidence type="ECO:0000256" key="5">
    <source>
        <dbReference type="SAM" id="MobiDB-lite"/>
    </source>
</evidence>
<evidence type="ECO:0000313" key="9">
    <source>
        <dbReference type="Proteomes" id="UP001144397"/>
    </source>
</evidence>
<keyword evidence="3" id="KW-0238">DNA-binding</keyword>
<dbReference type="InterPro" id="IPR011010">
    <property type="entry name" value="DNA_brk_join_enz"/>
</dbReference>
<evidence type="ECO:0000256" key="1">
    <source>
        <dbReference type="ARBA" id="ARBA00008857"/>
    </source>
</evidence>
<dbReference type="EMBL" id="BSDO01000002">
    <property type="protein sequence ID" value="GLI21849.1"/>
    <property type="molecule type" value="Genomic_DNA"/>
</dbReference>
<dbReference type="SUPFAM" id="SSF56349">
    <property type="entry name" value="DNA breaking-rejoining enzymes"/>
    <property type="match status" value="1"/>
</dbReference>
<dbReference type="RefSeq" id="WP_281806749.1">
    <property type="nucleotide sequence ID" value="NZ_BSDO01000002.1"/>
</dbReference>
<proteinExistence type="inferred from homology"/>
<dbReference type="Pfam" id="PF00589">
    <property type="entry name" value="Phage_integrase"/>
    <property type="match status" value="1"/>
</dbReference>
<evidence type="ECO:0000313" key="7">
    <source>
        <dbReference type="EMBL" id="GLI21849.1"/>
    </source>
</evidence>
<dbReference type="PROSITE" id="PS51898">
    <property type="entry name" value="TYR_RECOMBINASE"/>
    <property type="match status" value="1"/>
</dbReference>
<feature type="region of interest" description="Disordered" evidence="5">
    <location>
        <begin position="336"/>
        <end position="359"/>
    </location>
</feature>
<evidence type="ECO:0000256" key="4">
    <source>
        <dbReference type="ARBA" id="ARBA00023172"/>
    </source>
</evidence>
<dbReference type="AlphaFoldDB" id="A0A9W6CM97"/>
<reference evidence="8 10" key="2">
    <citation type="submission" date="2023-07" db="EMBL/GenBank/DDBJ databases">
        <title>Genomic Encyclopedia of Type Strains, Phase IV (KMG-IV): sequencing the most valuable type-strain genomes for metagenomic binning, comparative biology and taxonomic classification.</title>
        <authorList>
            <person name="Goeker M."/>
        </authorList>
    </citation>
    <scope>NUCLEOTIDE SEQUENCE [LARGE SCALE GENOMIC DNA]</scope>
    <source>
        <strain evidence="8 10">DSM 338</strain>
    </source>
</reference>
<dbReference type="Proteomes" id="UP001144397">
    <property type="component" value="Unassembled WGS sequence"/>
</dbReference>
<dbReference type="Proteomes" id="UP001245370">
    <property type="component" value="Unassembled WGS sequence"/>
</dbReference>
<dbReference type="Gene3D" id="1.10.150.130">
    <property type="match status" value="1"/>
</dbReference>
<dbReference type="PANTHER" id="PTHR30349:SF64">
    <property type="entry name" value="PROPHAGE INTEGRASE INTD-RELATED"/>
    <property type="match status" value="1"/>
</dbReference>